<dbReference type="Pfam" id="PF03140">
    <property type="entry name" value="DUF247"/>
    <property type="match status" value="1"/>
</dbReference>
<dbReference type="EMBL" id="KZ305044">
    <property type="protein sequence ID" value="PIA39184.1"/>
    <property type="molecule type" value="Genomic_DNA"/>
</dbReference>
<keyword evidence="1" id="KW-0472">Membrane</keyword>
<dbReference type="AlphaFoldDB" id="A0A2G5D6Q2"/>
<dbReference type="FunCoup" id="A0A2G5D6Q2">
    <property type="interactions" value="63"/>
</dbReference>
<dbReference type="PANTHER" id="PTHR31170:SF21">
    <property type="match status" value="1"/>
</dbReference>
<dbReference type="InterPro" id="IPR004158">
    <property type="entry name" value="DUF247_pln"/>
</dbReference>
<dbReference type="OrthoDB" id="1589813at2759"/>
<feature type="transmembrane region" description="Helical" evidence="1">
    <location>
        <begin position="417"/>
        <end position="444"/>
    </location>
</feature>
<proteinExistence type="predicted"/>
<accession>A0A2G5D6Q2</accession>
<name>A0A2G5D6Q2_AQUCA</name>
<dbReference type="PANTHER" id="PTHR31170">
    <property type="entry name" value="BNAC04G53230D PROTEIN"/>
    <property type="match status" value="1"/>
</dbReference>
<keyword evidence="3" id="KW-1185">Reference proteome</keyword>
<organism evidence="2 3">
    <name type="scientific">Aquilegia coerulea</name>
    <name type="common">Rocky mountain columbine</name>
    <dbReference type="NCBI Taxonomy" id="218851"/>
    <lineage>
        <taxon>Eukaryota</taxon>
        <taxon>Viridiplantae</taxon>
        <taxon>Streptophyta</taxon>
        <taxon>Embryophyta</taxon>
        <taxon>Tracheophyta</taxon>
        <taxon>Spermatophyta</taxon>
        <taxon>Magnoliopsida</taxon>
        <taxon>Ranunculales</taxon>
        <taxon>Ranunculaceae</taxon>
        <taxon>Thalictroideae</taxon>
        <taxon>Aquilegia</taxon>
    </lineage>
</organism>
<evidence type="ECO:0000313" key="3">
    <source>
        <dbReference type="Proteomes" id="UP000230069"/>
    </source>
</evidence>
<reference evidence="2 3" key="1">
    <citation type="submission" date="2017-09" db="EMBL/GenBank/DDBJ databases">
        <title>WGS assembly of Aquilegia coerulea Goldsmith.</title>
        <authorList>
            <person name="Hodges S."/>
            <person name="Kramer E."/>
            <person name="Nordborg M."/>
            <person name="Tomkins J."/>
            <person name="Borevitz J."/>
            <person name="Derieg N."/>
            <person name="Yan J."/>
            <person name="Mihaltcheva S."/>
            <person name="Hayes R.D."/>
            <person name="Rokhsar D."/>
        </authorList>
    </citation>
    <scope>NUCLEOTIDE SEQUENCE [LARGE SCALE GENOMIC DNA]</scope>
    <source>
        <strain evidence="3">cv. Goldsmith</strain>
    </source>
</reference>
<keyword evidence="1" id="KW-0812">Transmembrane</keyword>
<evidence type="ECO:0000256" key="1">
    <source>
        <dbReference type="SAM" id="Phobius"/>
    </source>
</evidence>
<dbReference type="Proteomes" id="UP000230069">
    <property type="component" value="Unassembled WGS sequence"/>
</dbReference>
<sequence length="448" mass="51837">MEGKLDAMIETVKVVRENHHAIPIWVDSMQQKIKVTPRLLHKSAGHCSCCIFRVPRSLVEVNRKAYHPHIVSIGPYHHGNEHLKLIQEHKWRFLGSLLDRTQKFGRGLEDFLKAIASMEESIKNCYSEAISFNTDTFVEMMVLDGCFIIELFRKVGKLVSVDPDDPIFTMPWVFPFLMRDLLRLENQLPFFVLQCLFDLSNVPSSDKTPSLGLLALSFFNSAIQRPDGVIQKYYDLNGLHLLDLFRSSFIPKFQEVSEQVNSSVQIIHNVSKLRQSGIRFKPGKADSFLDIKFRHGVLEIPPVTIDDFTSSVFLNFVAFEQCYRNCSMYITTYATFLDCLINTPRDVGFLRDSNIIENYFGTDDEVARFFNNLGKDVAFDIELCYLSNLFEQVNEYYKKDWHVQWASFKHTYFETPWSFISALAAVILLLLTLTQTFFAVYGYFRPPL</sequence>
<dbReference type="STRING" id="218851.A0A2G5D6Q2"/>
<protein>
    <submittedName>
        <fullName evidence="2">Uncharacterized protein</fullName>
    </submittedName>
</protein>
<evidence type="ECO:0000313" key="2">
    <source>
        <dbReference type="EMBL" id="PIA39184.1"/>
    </source>
</evidence>
<gene>
    <name evidence="2" type="ORF">AQUCO_02700397v1</name>
</gene>
<dbReference type="InParanoid" id="A0A2G5D6Q2"/>
<keyword evidence="1" id="KW-1133">Transmembrane helix</keyword>